<keyword evidence="7" id="KW-1185">Reference proteome</keyword>
<dbReference type="PANTHER" id="PTHR30514">
    <property type="entry name" value="GLUCOKINASE"/>
    <property type="match status" value="1"/>
</dbReference>
<dbReference type="PROSITE" id="PS51464">
    <property type="entry name" value="SIS"/>
    <property type="match status" value="1"/>
</dbReference>
<dbReference type="Gene3D" id="3.40.50.10490">
    <property type="entry name" value="Glucose-6-phosphate isomerase like protein, domain 1"/>
    <property type="match status" value="1"/>
</dbReference>
<comment type="caution">
    <text evidence="6">The sequence shown here is derived from an EMBL/GenBank/DDBJ whole genome shotgun (WGS) entry which is preliminary data.</text>
</comment>
<dbReference type="GO" id="GO:0003700">
    <property type="term" value="F:DNA-binding transcription factor activity"/>
    <property type="evidence" value="ECO:0007669"/>
    <property type="project" value="InterPro"/>
</dbReference>
<dbReference type="SUPFAM" id="SSF53697">
    <property type="entry name" value="SIS domain"/>
    <property type="match status" value="1"/>
</dbReference>
<dbReference type="InterPro" id="IPR000281">
    <property type="entry name" value="HTH_RpiR"/>
</dbReference>
<proteinExistence type="predicted"/>
<protein>
    <submittedName>
        <fullName evidence="6">Transcriptional regulator</fullName>
    </submittedName>
</protein>
<dbReference type="EMBL" id="APBN01000007">
    <property type="protein sequence ID" value="EMT51499.1"/>
    <property type="molecule type" value="Genomic_DNA"/>
</dbReference>
<dbReference type="InterPro" id="IPR046348">
    <property type="entry name" value="SIS_dom_sf"/>
</dbReference>
<dbReference type="InterPro" id="IPR001347">
    <property type="entry name" value="SIS_dom"/>
</dbReference>
<dbReference type="Gene3D" id="1.10.10.10">
    <property type="entry name" value="Winged helix-like DNA-binding domain superfamily/Winged helix DNA-binding domain"/>
    <property type="match status" value="1"/>
</dbReference>
<dbReference type="InterPro" id="IPR047640">
    <property type="entry name" value="RpiR-like"/>
</dbReference>
<keyword evidence="3" id="KW-0804">Transcription</keyword>
<dbReference type="GeneID" id="89498434"/>
<evidence type="ECO:0000259" key="5">
    <source>
        <dbReference type="PROSITE" id="PS51464"/>
    </source>
</evidence>
<dbReference type="PROSITE" id="PS51071">
    <property type="entry name" value="HTH_RPIR"/>
    <property type="match status" value="1"/>
</dbReference>
<dbReference type="AlphaFoldDB" id="M8D5E1"/>
<evidence type="ECO:0000259" key="4">
    <source>
        <dbReference type="PROSITE" id="PS51071"/>
    </source>
</evidence>
<dbReference type="Proteomes" id="UP000012081">
    <property type="component" value="Unassembled WGS sequence"/>
</dbReference>
<dbReference type="STRING" id="1300222.I532_16283"/>
<dbReference type="SUPFAM" id="SSF46689">
    <property type="entry name" value="Homeodomain-like"/>
    <property type="match status" value="1"/>
</dbReference>
<dbReference type="GO" id="GO:1901135">
    <property type="term" value="P:carbohydrate derivative metabolic process"/>
    <property type="evidence" value="ECO:0007669"/>
    <property type="project" value="InterPro"/>
</dbReference>
<evidence type="ECO:0000313" key="7">
    <source>
        <dbReference type="Proteomes" id="UP000012081"/>
    </source>
</evidence>
<reference evidence="6 7" key="1">
    <citation type="submission" date="2013-03" db="EMBL/GenBank/DDBJ databases">
        <title>Assembly of a new bacterial strain Brevibacillus borstelensis AK1.</title>
        <authorList>
            <person name="Rajan I."/>
            <person name="PoliReddy D."/>
            <person name="Sugumar T."/>
            <person name="Rathinam K."/>
            <person name="Alqarawi S."/>
            <person name="Khalil A.B."/>
            <person name="Sivakumar N."/>
        </authorList>
    </citation>
    <scope>NUCLEOTIDE SEQUENCE [LARGE SCALE GENOMIC DNA]</scope>
    <source>
        <strain evidence="6 7">AK1</strain>
    </source>
</reference>
<evidence type="ECO:0000313" key="6">
    <source>
        <dbReference type="EMBL" id="EMT51499.1"/>
    </source>
</evidence>
<dbReference type="GO" id="GO:0003677">
    <property type="term" value="F:DNA binding"/>
    <property type="evidence" value="ECO:0007669"/>
    <property type="project" value="UniProtKB-KW"/>
</dbReference>
<dbReference type="CDD" id="cd05013">
    <property type="entry name" value="SIS_RpiR"/>
    <property type="match status" value="1"/>
</dbReference>
<dbReference type="GO" id="GO:0097367">
    <property type="term" value="F:carbohydrate derivative binding"/>
    <property type="evidence" value="ECO:0007669"/>
    <property type="project" value="InterPro"/>
</dbReference>
<evidence type="ECO:0000256" key="3">
    <source>
        <dbReference type="ARBA" id="ARBA00023163"/>
    </source>
</evidence>
<dbReference type="InterPro" id="IPR009057">
    <property type="entry name" value="Homeodomain-like_sf"/>
</dbReference>
<dbReference type="PANTHER" id="PTHR30514:SF9">
    <property type="entry name" value="TRANSCRIPTIONAL REGULATOR"/>
    <property type="match status" value="1"/>
</dbReference>
<dbReference type="RefSeq" id="WP_003389527.1">
    <property type="nucleotide sequence ID" value="NZ_APBN01000007.1"/>
</dbReference>
<dbReference type="PATRIC" id="fig|1300222.3.peg.3401"/>
<dbReference type="InterPro" id="IPR036388">
    <property type="entry name" value="WH-like_DNA-bd_sf"/>
</dbReference>
<sequence length="307" mass="33071">MTESTADRGEWTTTSTGKTATLLEINSLLPSYTKSERKVAQYVLAHTETVIYASVIDLAEKIGVGETTVLRFCRKIGFRSYQEFKLALAQELANPSQHSRDEVTKEDSLHAIAQKVAAFNVQSIHDTDALLDVEQLGRCVQLLIEARTIHFYGVGTSGVTALDAKYKCLRIGLRVDAFSDAHLQAMAASTLEPGDVAVGISVSGSTKDTIDALKLAKEAGASVICLTHYRRSPITQHADITLLTAAKQGPLEGGSLAAKIAQLHVIDVLCTAVSQKMSDKALTYKQKTAKAVLDKVYEPAQPGKGKP</sequence>
<keyword evidence="1" id="KW-0805">Transcription regulation</keyword>
<dbReference type="Pfam" id="PF01418">
    <property type="entry name" value="HTH_6"/>
    <property type="match status" value="1"/>
</dbReference>
<dbReference type="OrthoDB" id="3684496at2"/>
<keyword evidence="2" id="KW-0238">DNA-binding</keyword>
<evidence type="ECO:0000256" key="1">
    <source>
        <dbReference type="ARBA" id="ARBA00023015"/>
    </source>
</evidence>
<organism evidence="6 7">
    <name type="scientific">Brevibacillus borstelensis AK1</name>
    <dbReference type="NCBI Taxonomy" id="1300222"/>
    <lineage>
        <taxon>Bacteria</taxon>
        <taxon>Bacillati</taxon>
        <taxon>Bacillota</taxon>
        <taxon>Bacilli</taxon>
        <taxon>Bacillales</taxon>
        <taxon>Paenibacillaceae</taxon>
        <taxon>Brevibacillus</taxon>
    </lineage>
</organism>
<accession>M8D5E1</accession>
<dbReference type="Pfam" id="PF01380">
    <property type="entry name" value="SIS"/>
    <property type="match status" value="1"/>
</dbReference>
<feature type="domain" description="SIS" evidence="5">
    <location>
        <begin position="139"/>
        <end position="279"/>
    </location>
</feature>
<name>M8D5E1_9BACL</name>
<evidence type="ECO:0000256" key="2">
    <source>
        <dbReference type="ARBA" id="ARBA00023125"/>
    </source>
</evidence>
<feature type="domain" description="HTH rpiR-type" evidence="4">
    <location>
        <begin position="19"/>
        <end position="95"/>
    </location>
</feature>
<dbReference type="InterPro" id="IPR035472">
    <property type="entry name" value="RpiR-like_SIS"/>
</dbReference>
<gene>
    <name evidence="6" type="ORF">I532_16283</name>
</gene>